<dbReference type="SUPFAM" id="SSF52200">
    <property type="entry name" value="Toll/Interleukin receptor TIR domain"/>
    <property type="match status" value="1"/>
</dbReference>
<keyword evidence="4" id="KW-0812">Transmembrane</keyword>
<dbReference type="SMART" id="SM00028">
    <property type="entry name" value="TPR"/>
    <property type="match status" value="8"/>
</dbReference>
<evidence type="ECO:0000313" key="7">
    <source>
        <dbReference type="EMBL" id="QHQ39398.1"/>
    </source>
</evidence>
<evidence type="ECO:0000256" key="2">
    <source>
        <dbReference type="ARBA" id="ARBA00022803"/>
    </source>
</evidence>
<dbReference type="Gene3D" id="1.25.40.10">
    <property type="entry name" value="Tetratricopeptide repeat domain"/>
    <property type="match status" value="3"/>
</dbReference>
<evidence type="ECO:0000256" key="4">
    <source>
        <dbReference type="SAM" id="Phobius"/>
    </source>
</evidence>
<reference evidence="6 9" key="2">
    <citation type="submission" date="2020-08" db="EMBL/GenBank/DDBJ databases">
        <title>Genomic Encyclopedia of Type Strains, Phase IV (KMG-IV): sequencing the most valuable type-strain genomes for metagenomic binning, comparative biology and taxonomic classification.</title>
        <authorList>
            <person name="Goeker M."/>
        </authorList>
    </citation>
    <scope>NUCLEOTIDE SEQUENCE [LARGE SCALE GENOMIC DNA]</scope>
    <source>
        <strain evidence="6 9">DSM 11525</strain>
    </source>
</reference>
<dbReference type="AlphaFoldDB" id="A0A6P1T9B6"/>
<dbReference type="Proteomes" id="UP000563601">
    <property type="component" value="Unassembled WGS sequence"/>
</dbReference>
<feature type="repeat" description="TPR" evidence="3">
    <location>
        <begin position="543"/>
        <end position="576"/>
    </location>
</feature>
<dbReference type="Pfam" id="PF13676">
    <property type="entry name" value="TIR_2"/>
    <property type="match status" value="1"/>
</dbReference>
<dbReference type="Gene3D" id="3.40.50.10140">
    <property type="entry name" value="Toll/interleukin-1 receptor homology (TIR) domain"/>
    <property type="match status" value="1"/>
</dbReference>
<dbReference type="InterPro" id="IPR019734">
    <property type="entry name" value="TPR_rpt"/>
</dbReference>
<dbReference type="PANTHER" id="PTHR45641:SF19">
    <property type="entry name" value="NEPHROCYSTIN-3"/>
    <property type="match status" value="1"/>
</dbReference>
<dbReference type="PROSITE" id="PS50005">
    <property type="entry name" value="TPR"/>
    <property type="match status" value="4"/>
</dbReference>
<sequence length="742" mass="82584">MLPKLAEAKYKAFISYSHADEKWAKWLHKALETYVVHRRLVGQETPAGTIPGKLSPVFRDRDELASATDLSNIIHQALSQSSALIAICSPAAARSRWVDDEILTFKRMGGEQRIFCLIVGGEPYASSQAENAAAECFPEALRYQLGEDGNLSDTPAEPIASDVRPGKDGKENAKLKLIAGLLAVGFDDLRQREAMRRQRRMALVASTSVAGMLVAFGLAAAAIIARDEAEAARRIAVIEAGKAQQTTEFLVKLFSVSDPSEARGNTVTAREILDKAARRIETELANQPEIQAALTGTIGEVYTSLGLYQQAMPLLETSLENRRALEGTQVKELAESLNRIARVSTVQADYPRAEALYNESVQALRDSGAEEALANSYAGLAELYFRMGQYERAQPLLMDVLDLRVKLLGPKSAKVADAIEELGLSHFDLGNLDQAEQMLTRSLALRREIYQGSIHPELAENLNNLASLYYQQGKLEEAKELFTESLTMFRELLGDVHPDLAAIYNNLALLNHDQKRLEPAETMYREALLQQQKIHGEEHPEVARSYNNLAYLLYDRGHRQEALEMVEKALQIALATQGLQHKDVASYRGTFGRWLAENGDYTRSVALLRESLAIKEGYFNWDHPSLLVTRFDLIESLAGAHALEEATALAQTTYDQLKLRPGEADWLTLVSESVYGDILSRNNNLEQGEPLLVHAYERLSQDTTVRAQYVRKSLQRLIDHFHRSGHEVRAKEFESTLLAISG</sequence>
<dbReference type="InterPro" id="IPR011990">
    <property type="entry name" value="TPR-like_helical_dom_sf"/>
</dbReference>
<feature type="repeat" description="TPR" evidence="3">
    <location>
        <begin position="416"/>
        <end position="449"/>
    </location>
</feature>
<dbReference type="Pfam" id="PF13424">
    <property type="entry name" value="TPR_12"/>
    <property type="match status" value="3"/>
</dbReference>
<keyword evidence="4" id="KW-1133">Transmembrane helix</keyword>
<feature type="repeat" description="TPR" evidence="3">
    <location>
        <begin position="459"/>
        <end position="492"/>
    </location>
</feature>
<dbReference type="PANTHER" id="PTHR45641">
    <property type="entry name" value="TETRATRICOPEPTIDE REPEAT PROTEIN (AFU_ORTHOLOGUE AFUA_6G03870)"/>
    <property type="match status" value="1"/>
</dbReference>
<dbReference type="PRINTS" id="PR00381">
    <property type="entry name" value="KINESINLIGHT"/>
</dbReference>
<dbReference type="InterPro" id="IPR000157">
    <property type="entry name" value="TIR_dom"/>
</dbReference>
<dbReference type="InterPro" id="IPR035897">
    <property type="entry name" value="Toll_tir_struct_dom_sf"/>
</dbReference>
<dbReference type="EMBL" id="JACHHR010000001">
    <property type="protein sequence ID" value="MBB5210082.1"/>
    <property type="molecule type" value="Genomic_DNA"/>
</dbReference>
<reference evidence="7 8" key="1">
    <citation type="submission" date="2020-01" db="EMBL/GenBank/DDBJ databases">
        <title>The possibility of degradation of plastic by Microbulbifer hydrolyticus IRE-31.</title>
        <authorList>
            <person name="Liu L."/>
        </authorList>
    </citation>
    <scope>NUCLEOTIDE SEQUENCE [LARGE SCALE GENOMIC DNA]</scope>
    <source>
        <strain evidence="7 8">IRE-31</strain>
    </source>
</reference>
<dbReference type="GO" id="GO:0007165">
    <property type="term" value="P:signal transduction"/>
    <property type="evidence" value="ECO:0007669"/>
    <property type="project" value="InterPro"/>
</dbReference>
<proteinExistence type="predicted"/>
<feature type="transmembrane region" description="Helical" evidence="4">
    <location>
        <begin position="201"/>
        <end position="225"/>
    </location>
</feature>
<dbReference type="RefSeq" id="WP_161858716.1">
    <property type="nucleotide sequence ID" value="NZ_CP047491.1"/>
</dbReference>
<dbReference type="Proteomes" id="UP000464675">
    <property type="component" value="Chromosome"/>
</dbReference>
<evidence type="ECO:0000256" key="3">
    <source>
        <dbReference type="PROSITE-ProRule" id="PRU00339"/>
    </source>
</evidence>
<keyword evidence="8" id="KW-1185">Reference proteome</keyword>
<evidence type="ECO:0000259" key="5">
    <source>
        <dbReference type="Pfam" id="PF13676"/>
    </source>
</evidence>
<evidence type="ECO:0000313" key="9">
    <source>
        <dbReference type="Proteomes" id="UP000563601"/>
    </source>
</evidence>
<keyword evidence="4" id="KW-0472">Membrane</keyword>
<evidence type="ECO:0000313" key="6">
    <source>
        <dbReference type="EMBL" id="MBB5210082.1"/>
    </source>
</evidence>
<evidence type="ECO:0000256" key="1">
    <source>
        <dbReference type="ARBA" id="ARBA00022737"/>
    </source>
</evidence>
<organism evidence="6 9">
    <name type="scientific">Microbulbifer hydrolyticus</name>
    <dbReference type="NCBI Taxonomy" id="48074"/>
    <lineage>
        <taxon>Bacteria</taxon>
        <taxon>Pseudomonadati</taxon>
        <taxon>Pseudomonadota</taxon>
        <taxon>Gammaproteobacteria</taxon>
        <taxon>Cellvibrionales</taxon>
        <taxon>Microbulbiferaceae</taxon>
        <taxon>Microbulbifer</taxon>
    </lineage>
</organism>
<name>A0A6P1T9B6_9GAMM</name>
<gene>
    <name evidence="7" type="ORF">GTQ55_10690</name>
    <name evidence="6" type="ORF">HNQ53_000270</name>
</gene>
<dbReference type="Pfam" id="PF13374">
    <property type="entry name" value="TPR_10"/>
    <property type="match status" value="2"/>
</dbReference>
<protein>
    <submittedName>
        <fullName evidence="6">Tetratricopeptide (TPR) repeat protein</fullName>
    </submittedName>
    <submittedName>
        <fullName evidence="7">Tetratricopeptide repeat protein</fullName>
    </submittedName>
</protein>
<keyword evidence="1" id="KW-0677">Repeat</keyword>
<keyword evidence="2 3" id="KW-0802">TPR repeat</keyword>
<evidence type="ECO:0000313" key="8">
    <source>
        <dbReference type="Proteomes" id="UP000464675"/>
    </source>
</evidence>
<dbReference type="SUPFAM" id="SSF48452">
    <property type="entry name" value="TPR-like"/>
    <property type="match status" value="3"/>
</dbReference>
<dbReference type="OrthoDB" id="9801841at2"/>
<dbReference type="EMBL" id="CP047491">
    <property type="protein sequence ID" value="QHQ39398.1"/>
    <property type="molecule type" value="Genomic_DNA"/>
</dbReference>
<feature type="repeat" description="TPR" evidence="3">
    <location>
        <begin position="374"/>
        <end position="407"/>
    </location>
</feature>
<accession>A0A6P1T9B6</accession>
<feature type="domain" description="TIR" evidence="5">
    <location>
        <begin position="13"/>
        <end position="120"/>
    </location>
</feature>